<feature type="signal peptide" evidence="1">
    <location>
        <begin position="1"/>
        <end position="20"/>
    </location>
</feature>
<gene>
    <name evidence="2" type="ORF">BT96DRAFT_989316</name>
</gene>
<dbReference type="AlphaFoldDB" id="A0A6A4I3H3"/>
<keyword evidence="1" id="KW-0732">Signal</keyword>
<organism evidence="2 3">
    <name type="scientific">Gymnopus androsaceus JB14</name>
    <dbReference type="NCBI Taxonomy" id="1447944"/>
    <lineage>
        <taxon>Eukaryota</taxon>
        <taxon>Fungi</taxon>
        <taxon>Dikarya</taxon>
        <taxon>Basidiomycota</taxon>
        <taxon>Agaricomycotina</taxon>
        <taxon>Agaricomycetes</taxon>
        <taxon>Agaricomycetidae</taxon>
        <taxon>Agaricales</taxon>
        <taxon>Marasmiineae</taxon>
        <taxon>Omphalotaceae</taxon>
        <taxon>Gymnopus</taxon>
    </lineage>
</organism>
<reference evidence="2" key="1">
    <citation type="journal article" date="2019" name="Environ. Microbiol.">
        <title>Fungal ecological strategies reflected in gene transcription - a case study of two litter decomposers.</title>
        <authorList>
            <person name="Barbi F."/>
            <person name="Kohler A."/>
            <person name="Barry K."/>
            <person name="Baskaran P."/>
            <person name="Daum C."/>
            <person name="Fauchery L."/>
            <person name="Ihrmark K."/>
            <person name="Kuo A."/>
            <person name="LaButti K."/>
            <person name="Lipzen A."/>
            <person name="Morin E."/>
            <person name="Grigoriev I.V."/>
            <person name="Henrissat B."/>
            <person name="Lindahl B."/>
            <person name="Martin F."/>
        </authorList>
    </citation>
    <scope>NUCLEOTIDE SEQUENCE</scope>
    <source>
        <strain evidence="2">JB14</strain>
    </source>
</reference>
<feature type="chain" id="PRO_5025343073" evidence="1">
    <location>
        <begin position="21"/>
        <end position="79"/>
    </location>
</feature>
<accession>A0A6A4I3H3</accession>
<keyword evidence="3" id="KW-1185">Reference proteome</keyword>
<protein>
    <submittedName>
        <fullName evidence="2">Uncharacterized protein</fullName>
    </submittedName>
</protein>
<dbReference type="EMBL" id="ML769416">
    <property type="protein sequence ID" value="KAE9404500.1"/>
    <property type="molecule type" value="Genomic_DNA"/>
</dbReference>
<dbReference type="Proteomes" id="UP000799118">
    <property type="component" value="Unassembled WGS sequence"/>
</dbReference>
<evidence type="ECO:0000313" key="2">
    <source>
        <dbReference type="EMBL" id="KAE9404500.1"/>
    </source>
</evidence>
<evidence type="ECO:0000313" key="3">
    <source>
        <dbReference type="Proteomes" id="UP000799118"/>
    </source>
</evidence>
<proteinExistence type="predicted"/>
<name>A0A6A4I3H3_9AGAR</name>
<dbReference type="OrthoDB" id="3012024at2759"/>
<sequence>MHFNSFALLSLFATISITVASPTTTCSDAYNGNTGDNRGPGVVYSCNSVTSFYSRMFAKGPARVPFPGEPAAVGGCFPL</sequence>
<evidence type="ECO:0000256" key="1">
    <source>
        <dbReference type="SAM" id="SignalP"/>
    </source>
</evidence>